<dbReference type="Proteomes" id="UP000647183">
    <property type="component" value="Unassembled WGS sequence"/>
</dbReference>
<dbReference type="Gene3D" id="3.30.565.10">
    <property type="entry name" value="Histidine kinase-like ATPase, C-terminal domain"/>
    <property type="match status" value="1"/>
</dbReference>
<name>A0ABR8UK65_9GAMM</name>
<dbReference type="InterPro" id="IPR002099">
    <property type="entry name" value="MutL/Mlh/PMS"/>
</dbReference>
<gene>
    <name evidence="5 9" type="primary">mutL</name>
    <name evidence="9" type="ORF">H9645_10240</name>
</gene>
<evidence type="ECO:0000313" key="10">
    <source>
        <dbReference type="Proteomes" id="UP000647183"/>
    </source>
</evidence>
<dbReference type="InterPro" id="IPR003594">
    <property type="entry name" value="HATPase_dom"/>
</dbReference>
<dbReference type="RefSeq" id="WP_191729599.1">
    <property type="nucleotide sequence ID" value="NZ_JACSQJ010000005.1"/>
</dbReference>
<comment type="caution">
    <text evidence="9">The sequence shown here is derived from an EMBL/GenBank/DDBJ whole genome shotgun (WGS) entry which is preliminary data.</text>
</comment>
<dbReference type="PANTHER" id="PTHR10073:SF12">
    <property type="entry name" value="DNA MISMATCH REPAIR PROTEIN MLH1"/>
    <property type="match status" value="1"/>
</dbReference>
<dbReference type="InterPro" id="IPR042121">
    <property type="entry name" value="MutL_C_regsub"/>
</dbReference>
<evidence type="ECO:0000256" key="6">
    <source>
        <dbReference type="SAM" id="MobiDB-lite"/>
    </source>
</evidence>
<keyword evidence="9" id="KW-0378">Hydrolase</keyword>
<sequence length="645" mass="69234">MSIRQLPDTLVNQIAAGEVIERPASVVKELVENALDAGARRVDIDLEEGGVRLVRVRDDGLGIPPDELPLAVSRHATSKIASLDDLEVVATLGFRGEALPSIASVSRFVLSSRRVGAEHGASLQVDGGRVGQVAPRAHPQGTTVEVRDLFYNVPARRKFLRAERTELGHIEEWLRSLALARPEVELRVSHNGKPSRRYRGGGEERLDFDDGAARLVETLGEAFAQAALRVEHATSPRPAEDGREAAPALRLHGWIAQPTYSRASADQQYLYVNGRAVRDRSVAHAVKQAYADVLFHGRQPAYVLFLELDPARVDVNVHPAKHEVRFRDARMVHDFVYRALHDALSATRAGNAPLVAAVSTQAQVSRELAARVGAGQSSLALRDEATRDAMAMLYGAGAGMGAAAASGAGDASTDGWSQTAGTASDAAGAAGRAWPQAGAAAGSMPDTGDDGIPPLGFAIAQLHGIFILAEAADGMVVVDMHAAHERIGYEKLKAAHDGSGLRVQPLLVPQAVAVSEREADIAEREAATLAELGFEVTRTGPQSLLLRGVPALLAQGDTEALLRDVLADLREHGESRRVRAARDELLSTMACHGAVRANRRLTIAEMNALLRDMEATERSGQCNHGRPTWTRIPLADIDRWFLRGR</sequence>
<dbReference type="NCBIfam" id="NF000949">
    <property type="entry name" value="PRK00095.1-2"/>
    <property type="match status" value="1"/>
</dbReference>
<evidence type="ECO:0000256" key="4">
    <source>
        <dbReference type="ARBA" id="ARBA00023204"/>
    </source>
</evidence>
<dbReference type="InterPro" id="IPR013507">
    <property type="entry name" value="DNA_mismatch_S5_2-like"/>
</dbReference>
<dbReference type="InterPro" id="IPR014762">
    <property type="entry name" value="DNA_mismatch_repair_CS"/>
</dbReference>
<dbReference type="InterPro" id="IPR014721">
    <property type="entry name" value="Ribsml_uS5_D2-typ_fold_subgr"/>
</dbReference>
<dbReference type="Gene3D" id="3.30.230.10">
    <property type="match status" value="1"/>
</dbReference>
<dbReference type="InterPro" id="IPR020568">
    <property type="entry name" value="Ribosomal_Su5_D2-typ_SF"/>
</dbReference>
<organism evidence="9 10">
    <name type="scientific">Luteimonas colneyensis</name>
    <dbReference type="NCBI Taxonomy" id="2762230"/>
    <lineage>
        <taxon>Bacteria</taxon>
        <taxon>Pseudomonadati</taxon>
        <taxon>Pseudomonadota</taxon>
        <taxon>Gammaproteobacteria</taxon>
        <taxon>Lysobacterales</taxon>
        <taxon>Lysobacteraceae</taxon>
        <taxon>Luteimonas</taxon>
    </lineage>
</organism>
<keyword evidence="9" id="KW-0255">Endonuclease</keyword>
<proteinExistence type="inferred from homology"/>
<dbReference type="Gene3D" id="3.30.1540.20">
    <property type="entry name" value="MutL, C-terminal domain, dimerisation subdomain"/>
    <property type="match status" value="1"/>
</dbReference>
<dbReference type="InterPro" id="IPR038973">
    <property type="entry name" value="MutL/Mlh/Pms-like"/>
</dbReference>
<dbReference type="InterPro" id="IPR014790">
    <property type="entry name" value="MutL_C"/>
</dbReference>
<dbReference type="HAMAP" id="MF_00149">
    <property type="entry name" value="DNA_mis_repair"/>
    <property type="match status" value="1"/>
</dbReference>
<dbReference type="Gene3D" id="3.30.1370.100">
    <property type="entry name" value="MutL, C-terminal domain, regulatory subdomain"/>
    <property type="match status" value="1"/>
</dbReference>
<dbReference type="SMART" id="SM00853">
    <property type="entry name" value="MutL_C"/>
    <property type="match status" value="1"/>
</dbReference>
<dbReference type="InterPro" id="IPR037198">
    <property type="entry name" value="MutL_C_sf"/>
</dbReference>
<dbReference type="SUPFAM" id="SSF55874">
    <property type="entry name" value="ATPase domain of HSP90 chaperone/DNA topoisomerase II/histidine kinase"/>
    <property type="match status" value="1"/>
</dbReference>
<evidence type="ECO:0000256" key="3">
    <source>
        <dbReference type="ARBA" id="ARBA00022763"/>
    </source>
</evidence>
<dbReference type="Pfam" id="PF01119">
    <property type="entry name" value="DNA_mis_repair"/>
    <property type="match status" value="1"/>
</dbReference>
<dbReference type="InterPro" id="IPR020667">
    <property type="entry name" value="DNA_mismatch_repair_MutL"/>
</dbReference>
<dbReference type="CDD" id="cd03482">
    <property type="entry name" value="MutL_Trans_MutL"/>
    <property type="match status" value="1"/>
</dbReference>
<dbReference type="CDD" id="cd16926">
    <property type="entry name" value="HATPase_MutL-MLH-PMS-like"/>
    <property type="match status" value="1"/>
</dbReference>
<keyword evidence="3 5" id="KW-0227">DNA damage</keyword>
<evidence type="ECO:0000259" key="7">
    <source>
        <dbReference type="SMART" id="SM00853"/>
    </source>
</evidence>
<dbReference type="SUPFAM" id="SSF118116">
    <property type="entry name" value="DNA mismatch repair protein MutL"/>
    <property type="match status" value="1"/>
</dbReference>
<reference evidence="9 10" key="1">
    <citation type="submission" date="2020-08" db="EMBL/GenBank/DDBJ databases">
        <title>A Genomic Blueprint of the Chicken Gut Microbiome.</title>
        <authorList>
            <person name="Gilroy R."/>
            <person name="Ravi A."/>
            <person name="Getino M."/>
            <person name="Pursley I."/>
            <person name="Horton D.L."/>
            <person name="Alikhan N.-F."/>
            <person name="Baker D."/>
            <person name="Gharbi K."/>
            <person name="Hall N."/>
            <person name="Watson M."/>
            <person name="Adriaenssens E.M."/>
            <person name="Foster-Nyarko E."/>
            <person name="Jarju S."/>
            <person name="Secka A."/>
            <person name="Antonio M."/>
            <person name="Oren A."/>
            <person name="Chaudhuri R."/>
            <person name="La Ragione R.M."/>
            <person name="Hildebrand F."/>
            <person name="Pallen M.J."/>
        </authorList>
    </citation>
    <scope>NUCLEOTIDE SEQUENCE [LARGE SCALE GENOMIC DNA]</scope>
    <source>
        <strain evidence="9 10">Sa2BVA3</strain>
    </source>
</reference>
<dbReference type="EMBL" id="JACSQJ010000005">
    <property type="protein sequence ID" value="MBD7988406.1"/>
    <property type="molecule type" value="Genomic_DNA"/>
</dbReference>
<dbReference type="GO" id="GO:0004519">
    <property type="term" value="F:endonuclease activity"/>
    <property type="evidence" value="ECO:0007669"/>
    <property type="project" value="UniProtKB-KW"/>
</dbReference>
<dbReference type="PANTHER" id="PTHR10073">
    <property type="entry name" value="DNA MISMATCH REPAIR PROTEIN MLH, PMS, MUTL"/>
    <property type="match status" value="1"/>
</dbReference>
<dbReference type="PROSITE" id="PS00058">
    <property type="entry name" value="DNA_MISMATCH_REPAIR_1"/>
    <property type="match status" value="1"/>
</dbReference>
<evidence type="ECO:0000313" key="9">
    <source>
        <dbReference type="EMBL" id="MBD7988406.1"/>
    </source>
</evidence>
<keyword evidence="10" id="KW-1185">Reference proteome</keyword>
<dbReference type="SUPFAM" id="SSF54211">
    <property type="entry name" value="Ribosomal protein S5 domain 2-like"/>
    <property type="match status" value="1"/>
</dbReference>
<keyword evidence="4 5" id="KW-0234">DNA repair</keyword>
<dbReference type="InterPro" id="IPR042120">
    <property type="entry name" value="MutL_C_dimsub"/>
</dbReference>
<keyword evidence="9" id="KW-0540">Nuclease</keyword>
<accession>A0ABR8UK65</accession>
<dbReference type="Pfam" id="PF02518">
    <property type="entry name" value="HATPase_c"/>
    <property type="match status" value="1"/>
</dbReference>
<feature type="region of interest" description="Disordered" evidence="6">
    <location>
        <begin position="407"/>
        <end position="429"/>
    </location>
</feature>
<evidence type="ECO:0000256" key="1">
    <source>
        <dbReference type="ARBA" id="ARBA00006082"/>
    </source>
</evidence>
<feature type="domain" description="MutL C-terminal dimerisation" evidence="7">
    <location>
        <begin position="458"/>
        <end position="601"/>
    </location>
</feature>
<evidence type="ECO:0000256" key="2">
    <source>
        <dbReference type="ARBA" id="ARBA00021975"/>
    </source>
</evidence>
<dbReference type="InterPro" id="IPR036890">
    <property type="entry name" value="HATPase_C_sf"/>
</dbReference>
<evidence type="ECO:0000259" key="8">
    <source>
        <dbReference type="SMART" id="SM01340"/>
    </source>
</evidence>
<evidence type="ECO:0000256" key="5">
    <source>
        <dbReference type="HAMAP-Rule" id="MF_00149"/>
    </source>
</evidence>
<comment type="similarity">
    <text evidence="1 5">Belongs to the DNA mismatch repair MutL/HexB family.</text>
</comment>
<dbReference type="Pfam" id="PF08676">
    <property type="entry name" value="MutL_C"/>
    <property type="match status" value="1"/>
</dbReference>
<dbReference type="NCBIfam" id="TIGR00585">
    <property type="entry name" value="mutl"/>
    <property type="match status" value="1"/>
</dbReference>
<dbReference type="SMART" id="SM01340">
    <property type="entry name" value="DNA_mis_repair"/>
    <property type="match status" value="1"/>
</dbReference>
<protein>
    <recommendedName>
        <fullName evidence="2 5">DNA mismatch repair protein MutL</fullName>
    </recommendedName>
</protein>
<feature type="domain" description="DNA mismatch repair protein S5" evidence="8">
    <location>
        <begin position="215"/>
        <end position="345"/>
    </location>
</feature>
<comment type="function">
    <text evidence="5">This protein is involved in the repair of mismatches in DNA. It is required for dam-dependent methyl-directed DNA mismatch repair. May act as a 'molecular matchmaker', a protein that promotes the formation of a stable complex between two or more DNA-binding proteins in an ATP-dependent manner without itself being part of a final effector complex.</text>
</comment>